<dbReference type="Gene3D" id="3.40.50.10090">
    <property type="match status" value="2"/>
</dbReference>
<organism evidence="2 3">
    <name type="scientific">Helicobacter mehlei</name>
    <dbReference type="NCBI Taxonomy" id="2316080"/>
    <lineage>
        <taxon>Bacteria</taxon>
        <taxon>Pseudomonadati</taxon>
        <taxon>Campylobacterota</taxon>
        <taxon>Epsilonproteobacteria</taxon>
        <taxon>Campylobacterales</taxon>
        <taxon>Helicobacteraceae</taxon>
        <taxon>Helicobacter</taxon>
    </lineage>
</organism>
<feature type="domain" description="Tetrapyrrole biosynthesis uroporphyrinogen III synthase" evidence="1">
    <location>
        <begin position="15"/>
        <end position="217"/>
    </location>
</feature>
<dbReference type="GO" id="GO:0004852">
    <property type="term" value="F:uroporphyrinogen-III synthase activity"/>
    <property type="evidence" value="ECO:0007669"/>
    <property type="project" value="InterPro"/>
</dbReference>
<comment type="caution">
    <text evidence="2">The sequence shown here is derived from an EMBL/GenBank/DDBJ whole genome shotgun (WGS) entry which is preliminary data.</text>
</comment>
<name>A0A553UQL6_9HELI</name>
<evidence type="ECO:0000313" key="3">
    <source>
        <dbReference type="Proteomes" id="UP000319322"/>
    </source>
</evidence>
<dbReference type="Pfam" id="PF02602">
    <property type="entry name" value="HEM4"/>
    <property type="match status" value="1"/>
</dbReference>
<dbReference type="AlphaFoldDB" id="A0A553UQL6"/>
<gene>
    <name evidence="2" type="ORF">FNE76_05775</name>
</gene>
<dbReference type="SUPFAM" id="SSF69618">
    <property type="entry name" value="HemD-like"/>
    <property type="match status" value="1"/>
</dbReference>
<reference evidence="2" key="2">
    <citation type="submission" date="2019-07" db="EMBL/GenBank/DDBJ databases">
        <authorList>
            <person name="Papic B."/>
        </authorList>
    </citation>
    <scope>NUCLEOTIDE SEQUENCE [LARGE SCALE GENOMIC DNA]</scope>
    <source>
        <strain evidence="2">L8b</strain>
    </source>
</reference>
<dbReference type="OrthoDB" id="5328023at2"/>
<keyword evidence="3" id="KW-1185">Reference proteome</keyword>
<protein>
    <submittedName>
        <fullName evidence="2">Uroporphyrinogen-III synthase</fullName>
    </submittedName>
</protein>
<sequence length="225" mass="24574">MGDRPIVLVGSRLHASLGFEQLVVSAIEYLPLKLDLAPIKALIFTSKHAPLALENQFKNTPTESILKALPVFALASKSAQVARDLGFDVYFVGQKGEGLGFCAEMSPLLRSALPPDSYALYVRAQTIVSGLDQALIQEQIPLKQCIAYQTKPLKLPPERKPKPHSILIFGAPSAYKAFRANFDWDRSYTAIALGESTLKSFDPQMSAFKSPKPTLESSIALAKTL</sequence>
<dbReference type="EMBL" id="VKGC01000014">
    <property type="protein sequence ID" value="TSA82509.1"/>
    <property type="molecule type" value="Genomic_DNA"/>
</dbReference>
<reference evidence="2" key="1">
    <citation type="submission" date="2019-07" db="EMBL/GenBank/DDBJ databases">
        <title>Helicobacter labacensis sp. nov., Helicobacter mehlei sp. nov. and Helicobacter vulpis sp. nov., isolated from gastric mucosa of red fox (Vulpis vulpis).</title>
        <authorList>
            <person name="Kusar D."/>
            <person name="Gruntar I."/>
            <person name="Pate M."/>
            <person name="Zajc U."/>
            <person name="Ocepek M."/>
        </authorList>
    </citation>
    <scope>NUCLEOTIDE SEQUENCE [LARGE SCALE GENOMIC DNA]</scope>
    <source>
        <strain evidence="2">L8b</strain>
    </source>
</reference>
<proteinExistence type="predicted"/>
<accession>A0A553UQL6</accession>
<dbReference type="Proteomes" id="UP000319322">
    <property type="component" value="Unassembled WGS sequence"/>
</dbReference>
<dbReference type="RefSeq" id="WP_120948535.1">
    <property type="nucleotide sequence ID" value="NZ_QXQP01000017.1"/>
</dbReference>
<evidence type="ECO:0000313" key="2">
    <source>
        <dbReference type="EMBL" id="TSA82509.1"/>
    </source>
</evidence>
<dbReference type="InterPro" id="IPR036108">
    <property type="entry name" value="4pyrrol_syn_uPrphyn_synt_sf"/>
</dbReference>
<dbReference type="InterPro" id="IPR003754">
    <property type="entry name" value="4pyrrol_synth_uPrphyn_synth"/>
</dbReference>
<evidence type="ECO:0000259" key="1">
    <source>
        <dbReference type="Pfam" id="PF02602"/>
    </source>
</evidence>
<dbReference type="GO" id="GO:0033014">
    <property type="term" value="P:tetrapyrrole biosynthetic process"/>
    <property type="evidence" value="ECO:0007669"/>
    <property type="project" value="InterPro"/>
</dbReference>